<dbReference type="KEGG" id="slau:SLA_6651"/>
<reference evidence="2 3" key="1">
    <citation type="journal article" date="2016" name="Genome Announc.">
        <title>Complete Genome Sequence of Thiostrepton-Producing Streptomyces laurentii ATCC 31255.</title>
        <authorList>
            <person name="Doi K."/>
            <person name="Fujino Y."/>
            <person name="Nagayoshi Y."/>
            <person name="Ohshima T."/>
            <person name="Ogata S."/>
        </authorList>
    </citation>
    <scope>NUCLEOTIDE SEQUENCE [LARGE SCALE GENOMIC DNA]</scope>
    <source>
        <strain evidence="2 3">ATCC 31255</strain>
    </source>
</reference>
<evidence type="ECO:0000313" key="2">
    <source>
        <dbReference type="EMBL" id="BAU87517.1"/>
    </source>
</evidence>
<dbReference type="EMBL" id="AP017424">
    <property type="protein sequence ID" value="BAU87517.1"/>
    <property type="molecule type" value="Genomic_DNA"/>
</dbReference>
<evidence type="ECO:0000256" key="1">
    <source>
        <dbReference type="SAM" id="MobiDB-lite"/>
    </source>
</evidence>
<proteinExistence type="predicted"/>
<keyword evidence="3" id="KW-1185">Reference proteome</keyword>
<sequence length="46" mass="5085">MRSRAAVSAASARCFGSRGRAWSREEAPEEALVEATEESRTPWPFS</sequence>
<gene>
    <name evidence="2" type="ORF">SLA_6651</name>
</gene>
<evidence type="ECO:0000313" key="3">
    <source>
        <dbReference type="Proteomes" id="UP000217676"/>
    </source>
</evidence>
<dbReference type="Proteomes" id="UP000217676">
    <property type="component" value="Chromosome"/>
</dbReference>
<protein>
    <submittedName>
        <fullName evidence="2">Uncharacterized protein</fullName>
    </submittedName>
</protein>
<name>A0A160P6L8_STRLU</name>
<organism evidence="2 3">
    <name type="scientific">Streptomyces laurentii</name>
    <dbReference type="NCBI Taxonomy" id="39478"/>
    <lineage>
        <taxon>Bacteria</taxon>
        <taxon>Bacillati</taxon>
        <taxon>Actinomycetota</taxon>
        <taxon>Actinomycetes</taxon>
        <taxon>Kitasatosporales</taxon>
        <taxon>Streptomycetaceae</taxon>
        <taxon>Streptomyces</taxon>
    </lineage>
</organism>
<feature type="compositionally biased region" description="Acidic residues" evidence="1">
    <location>
        <begin position="27"/>
        <end position="36"/>
    </location>
</feature>
<accession>A0A160P6L8</accession>
<feature type="compositionally biased region" description="Low complexity" evidence="1">
    <location>
        <begin position="1"/>
        <end position="13"/>
    </location>
</feature>
<feature type="region of interest" description="Disordered" evidence="1">
    <location>
        <begin position="1"/>
        <end position="46"/>
    </location>
</feature>
<dbReference type="AlphaFoldDB" id="A0A160P6L8"/>